<evidence type="ECO:0000256" key="3">
    <source>
        <dbReference type="ARBA" id="ARBA00023004"/>
    </source>
</evidence>
<protein>
    <recommendedName>
        <fullName evidence="5">Cytochrome c domain-containing protein</fullName>
    </recommendedName>
</protein>
<sequence length="131" mass="14308">MMKVIKNLKQYKLLLLVTVALVFFSNLTSCYESNSEQTAPPPVVTPDDPIGGSNPGIAFNGKIYYQQNCSLCHAAGADDNTSAFGAIDLAKQESKVSSDMSQLDTTYNMMGRFNNIDVERVADLKKYLSGI</sequence>
<dbReference type="GO" id="GO:0020037">
    <property type="term" value="F:heme binding"/>
    <property type="evidence" value="ECO:0007669"/>
    <property type="project" value="InterPro"/>
</dbReference>
<evidence type="ECO:0000256" key="4">
    <source>
        <dbReference type="SAM" id="MobiDB-lite"/>
    </source>
</evidence>
<organism evidence="6">
    <name type="scientific">hydrothermal vent metagenome</name>
    <dbReference type="NCBI Taxonomy" id="652676"/>
    <lineage>
        <taxon>unclassified sequences</taxon>
        <taxon>metagenomes</taxon>
        <taxon>ecological metagenomes</taxon>
    </lineage>
</organism>
<reference evidence="6" key="1">
    <citation type="submission" date="2018-06" db="EMBL/GenBank/DDBJ databases">
        <authorList>
            <person name="Zhirakovskaya E."/>
        </authorList>
    </citation>
    <scope>NUCLEOTIDE SEQUENCE</scope>
</reference>
<proteinExistence type="predicted"/>
<dbReference type="SUPFAM" id="SSF46626">
    <property type="entry name" value="Cytochrome c"/>
    <property type="match status" value="1"/>
</dbReference>
<dbReference type="GO" id="GO:0009055">
    <property type="term" value="F:electron transfer activity"/>
    <property type="evidence" value="ECO:0007669"/>
    <property type="project" value="InterPro"/>
</dbReference>
<dbReference type="InterPro" id="IPR036909">
    <property type="entry name" value="Cyt_c-like_dom_sf"/>
</dbReference>
<evidence type="ECO:0000256" key="1">
    <source>
        <dbReference type="ARBA" id="ARBA00022617"/>
    </source>
</evidence>
<dbReference type="InterPro" id="IPR009056">
    <property type="entry name" value="Cyt_c-like_dom"/>
</dbReference>
<feature type="region of interest" description="Disordered" evidence="4">
    <location>
        <begin position="32"/>
        <end position="51"/>
    </location>
</feature>
<keyword evidence="3" id="KW-0408">Iron</keyword>
<accession>A0A3B0ZXT9</accession>
<keyword evidence="2" id="KW-0479">Metal-binding</keyword>
<dbReference type="Gene3D" id="1.10.760.10">
    <property type="entry name" value="Cytochrome c-like domain"/>
    <property type="match status" value="1"/>
</dbReference>
<dbReference type="GO" id="GO:0046872">
    <property type="term" value="F:metal ion binding"/>
    <property type="evidence" value="ECO:0007669"/>
    <property type="project" value="UniProtKB-KW"/>
</dbReference>
<evidence type="ECO:0000256" key="2">
    <source>
        <dbReference type="ARBA" id="ARBA00022723"/>
    </source>
</evidence>
<evidence type="ECO:0000259" key="5">
    <source>
        <dbReference type="PROSITE" id="PS51007"/>
    </source>
</evidence>
<evidence type="ECO:0000313" key="6">
    <source>
        <dbReference type="EMBL" id="VAW92262.1"/>
    </source>
</evidence>
<keyword evidence="1" id="KW-0349">Heme</keyword>
<feature type="domain" description="Cytochrome c" evidence="5">
    <location>
        <begin position="56"/>
        <end position="131"/>
    </location>
</feature>
<dbReference type="EMBL" id="UOFS01000012">
    <property type="protein sequence ID" value="VAW92262.1"/>
    <property type="molecule type" value="Genomic_DNA"/>
</dbReference>
<gene>
    <name evidence="6" type="ORF">MNBD_GAMMA22-302</name>
</gene>
<name>A0A3B0ZXT9_9ZZZZ</name>
<dbReference type="AlphaFoldDB" id="A0A3B0ZXT9"/>
<dbReference type="PROSITE" id="PS51007">
    <property type="entry name" value="CYTC"/>
    <property type="match status" value="1"/>
</dbReference>